<feature type="domain" description="PilX/PilW C-terminal" evidence="1">
    <location>
        <begin position="117"/>
        <end position="214"/>
    </location>
</feature>
<dbReference type="InterPro" id="IPR025205">
    <property type="entry name" value="PilX/PilW_C"/>
</dbReference>
<protein>
    <submittedName>
        <fullName evidence="3">Type IV pilus assembly protein PilX</fullName>
    </submittedName>
</protein>
<feature type="domain" description="Type 4 fimbrial biogenesis protein PilX N-terminal" evidence="2">
    <location>
        <begin position="28"/>
        <end position="76"/>
    </location>
</feature>
<dbReference type="OrthoDB" id="5405962at2"/>
<reference evidence="3 4" key="1">
    <citation type="submission" date="2016-10" db="EMBL/GenBank/DDBJ databases">
        <authorList>
            <person name="de Groot N.N."/>
        </authorList>
    </citation>
    <scope>NUCLEOTIDE SEQUENCE [LARGE SCALE GENOMIC DNA]</scope>
    <source>
        <strain evidence="3 4">ATCC 43154</strain>
    </source>
</reference>
<dbReference type="STRING" id="758825.SAMN02982985_02820"/>
<dbReference type="EMBL" id="FOTW01000013">
    <property type="protein sequence ID" value="SFM12660.1"/>
    <property type="molecule type" value="Genomic_DNA"/>
</dbReference>
<dbReference type="Pfam" id="PF13681">
    <property type="entry name" value="PilX"/>
    <property type="match status" value="1"/>
</dbReference>
<evidence type="ECO:0000313" key="3">
    <source>
        <dbReference type="EMBL" id="SFM12660.1"/>
    </source>
</evidence>
<evidence type="ECO:0000313" key="4">
    <source>
        <dbReference type="Proteomes" id="UP000199470"/>
    </source>
</evidence>
<organism evidence="3 4">
    <name type="scientific">Rugamonas rubra</name>
    <dbReference type="NCBI Taxonomy" id="758825"/>
    <lineage>
        <taxon>Bacteria</taxon>
        <taxon>Pseudomonadati</taxon>
        <taxon>Pseudomonadota</taxon>
        <taxon>Betaproteobacteria</taxon>
        <taxon>Burkholderiales</taxon>
        <taxon>Oxalobacteraceae</taxon>
        <taxon>Telluria group</taxon>
        <taxon>Rugamonas</taxon>
    </lineage>
</organism>
<dbReference type="InterPro" id="IPR025746">
    <property type="entry name" value="PilX_N_dom"/>
</dbReference>
<dbReference type="Pfam" id="PF14341">
    <property type="entry name" value="PilX_N"/>
    <property type="match status" value="1"/>
</dbReference>
<gene>
    <name evidence="3" type="ORF">SAMN02982985_02820</name>
</gene>
<dbReference type="Proteomes" id="UP000199470">
    <property type="component" value="Unassembled WGS sequence"/>
</dbReference>
<dbReference type="AlphaFoldDB" id="A0A1I4NBJ4"/>
<name>A0A1I4NBJ4_9BURK</name>
<evidence type="ECO:0000259" key="1">
    <source>
        <dbReference type="Pfam" id="PF13681"/>
    </source>
</evidence>
<accession>A0A1I4NBJ4</accession>
<proteinExistence type="predicted"/>
<evidence type="ECO:0000259" key="2">
    <source>
        <dbReference type="Pfam" id="PF14341"/>
    </source>
</evidence>
<keyword evidence="4" id="KW-1185">Reference proteome</keyword>
<sequence length="216" mass="23147">MRRRLPGLPCRPVAARRRGARPAPWRQRGVALLVTVLMLIAVVLVGASAARLALQGEKAARGDRDRQIAFEAAEEGLMDAERDIEGGLFAARSVLFLAGSALGFDDGCGDGRIDNLGLCGRAEDPAAPAWQRVDLAGEAAGARSVEYGTFTGANMRTGEGALPFKRPRYVIERMPYHRPGEEVGAAPAYVYRVTAIGFGARPGTEVVLQSVYRKPD</sequence>